<dbReference type="Pfam" id="PF02371">
    <property type="entry name" value="Transposase_20"/>
    <property type="match status" value="1"/>
</dbReference>
<dbReference type="AlphaFoldDB" id="A0A9W6P1S9"/>
<gene>
    <name evidence="3" type="ORF">GCM10017577_74580</name>
</gene>
<sequence>MPLACPVTVLPAPTWAGTFTSLQARENALSMLAELVEVVIGVDTHKDTHSAAVLAAGTGAVLAEITVCADPDGYTALLALGREHGVLRGWAIEGTGGYGAGLARHLAQAGELVVELDRPARPARRAGAKSDPIDAVRAARDALARARVTVPRADGERASLQIRLSTRQAAVDGVTEAKSQLHALVISAPEQVRAKFRGLSTTAMLRKASRLRPARSAADVHVFTALSALRALALRITLLQDEADAHEAEILAIVRSWRPDLLELPGVGPIVSATVLSAWSHPGRVADDGAFAMLAGTAPIPASSGRTIRHRLNRSGDRRLNSAIHTIAVSRMRFHPPTRAYVERRRTEGKTDPEIRRCLKRYITRQLYRQLEHPPAAGA</sequence>
<dbReference type="GO" id="GO:0003677">
    <property type="term" value="F:DNA binding"/>
    <property type="evidence" value="ECO:0007669"/>
    <property type="project" value="InterPro"/>
</dbReference>
<dbReference type="InterPro" id="IPR003346">
    <property type="entry name" value="Transposase_20"/>
</dbReference>
<dbReference type="Proteomes" id="UP001143463">
    <property type="component" value="Unassembled WGS sequence"/>
</dbReference>
<dbReference type="EMBL" id="BSFQ01000116">
    <property type="protein sequence ID" value="GLL16290.1"/>
    <property type="molecule type" value="Genomic_DNA"/>
</dbReference>
<dbReference type="GO" id="GO:0006313">
    <property type="term" value="P:DNA transposition"/>
    <property type="evidence" value="ECO:0007669"/>
    <property type="project" value="InterPro"/>
</dbReference>
<dbReference type="Pfam" id="PF01548">
    <property type="entry name" value="DEDD_Tnp_IS110"/>
    <property type="match status" value="1"/>
</dbReference>
<proteinExistence type="predicted"/>
<evidence type="ECO:0000313" key="4">
    <source>
        <dbReference type="Proteomes" id="UP001143463"/>
    </source>
</evidence>
<keyword evidence="4" id="KW-1185">Reference proteome</keyword>
<reference evidence="3" key="1">
    <citation type="journal article" date="2014" name="Int. J. Syst. Evol. Microbiol.">
        <title>Complete genome sequence of Corynebacterium casei LMG S-19264T (=DSM 44701T), isolated from a smear-ripened cheese.</title>
        <authorList>
            <consortium name="US DOE Joint Genome Institute (JGI-PGF)"/>
            <person name="Walter F."/>
            <person name="Albersmeier A."/>
            <person name="Kalinowski J."/>
            <person name="Ruckert C."/>
        </authorList>
    </citation>
    <scope>NUCLEOTIDE SEQUENCE</scope>
    <source>
        <strain evidence="3">VKM Ac-1069</strain>
    </source>
</reference>
<dbReference type="GO" id="GO:0004803">
    <property type="term" value="F:transposase activity"/>
    <property type="evidence" value="ECO:0007669"/>
    <property type="project" value="InterPro"/>
</dbReference>
<comment type="caution">
    <text evidence="3">The sequence shown here is derived from an EMBL/GenBank/DDBJ whole genome shotgun (WGS) entry which is preliminary data.</text>
</comment>
<dbReference type="InterPro" id="IPR002525">
    <property type="entry name" value="Transp_IS110-like_N"/>
</dbReference>
<dbReference type="InterPro" id="IPR047650">
    <property type="entry name" value="Transpos_IS110"/>
</dbReference>
<dbReference type="PANTHER" id="PTHR33055">
    <property type="entry name" value="TRANSPOSASE FOR INSERTION SEQUENCE ELEMENT IS1111A"/>
    <property type="match status" value="1"/>
</dbReference>
<feature type="domain" description="Transposase IS110-like N-terminal" evidence="1">
    <location>
        <begin position="40"/>
        <end position="184"/>
    </location>
</feature>
<evidence type="ECO:0000259" key="2">
    <source>
        <dbReference type="Pfam" id="PF02371"/>
    </source>
</evidence>
<reference evidence="3" key="2">
    <citation type="submission" date="2023-01" db="EMBL/GenBank/DDBJ databases">
        <authorList>
            <person name="Sun Q."/>
            <person name="Evtushenko L."/>
        </authorList>
    </citation>
    <scope>NUCLEOTIDE SEQUENCE</scope>
    <source>
        <strain evidence="3">VKM Ac-1069</strain>
    </source>
</reference>
<evidence type="ECO:0000259" key="1">
    <source>
        <dbReference type="Pfam" id="PF01548"/>
    </source>
</evidence>
<evidence type="ECO:0000313" key="3">
    <source>
        <dbReference type="EMBL" id="GLL16290.1"/>
    </source>
</evidence>
<accession>A0A9W6P1S9</accession>
<organism evidence="3 4">
    <name type="scientific">Pseudonocardia halophobica</name>
    <dbReference type="NCBI Taxonomy" id="29401"/>
    <lineage>
        <taxon>Bacteria</taxon>
        <taxon>Bacillati</taxon>
        <taxon>Actinomycetota</taxon>
        <taxon>Actinomycetes</taxon>
        <taxon>Pseudonocardiales</taxon>
        <taxon>Pseudonocardiaceae</taxon>
        <taxon>Pseudonocardia</taxon>
    </lineage>
</organism>
<feature type="domain" description="Transposase IS116/IS110/IS902 C-terminal" evidence="2">
    <location>
        <begin position="261"/>
        <end position="342"/>
    </location>
</feature>
<dbReference type="PANTHER" id="PTHR33055:SF16">
    <property type="entry name" value="TRANSPOSASE FOR INSERTION SEQUENCE ELEMENT IS1547"/>
    <property type="match status" value="1"/>
</dbReference>
<protein>
    <submittedName>
        <fullName evidence="3">IS110 family transposase</fullName>
    </submittedName>
</protein>
<dbReference type="NCBIfam" id="NF033542">
    <property type="entry name" value="transpos_IS110"/>
    <property type="match status" value="1"/>
</dbReference>
<name>A0A9W6P1S9_9PSEU</name>